<evidence type="ECO:0000313" key="8">
    <source>
        <dbReference type="Proteomes" id="UP000487268"/>
    </source>
</evidence>
<evidence type="ECO:0000256" key="5">
    <source>
        <dbReference type="SAM" id="Phobius"/>
    </source>
</evidence>
<evidence type="ECO:0000313" key="7">
    <source>
        <dbReference type="EMBL" id="MQY03801.1"/>
    </source>
</evidence>
<keyword evidence="8" id="KW-1185">Reference proteome</keyword>
<dbReference type="InterPro" id="IPR020846">
    <property type="entry name" value="MFS_dom"/>
</dbReference>
<dbReference type="PANTHER" id="PTHR23542:SF1">
    <property type="entry name" value="MAJOR FACILITATOR SUPERFAMILY (MFS) PROFILE DOMAIN-CONTAINING PROTEIN"/>
    <property type="match status" value="1"/>
</dbReference>
<dbReference type="GO" id="GO:0005886">
    <property type="term" value="C:plasma membrane"/>
    <property type="evidence" value="ECO:0007669"/>
    <property type="project" value="UniProtKB-SubCell"/>
</dbReference>
<feature type="transmembrane region" description="Helical" evidence="5">
    <location>
        <begin position="82"/>
        <end position="102"/>
    </location>
</feature>
<protein>
    <recommendedName>
        <fullName evidence="6">Major facilitator superfamily (MFS) profile domain-containing protein</fullName>
    </recommendedName>
</protein>
<reference evidence="7 8" key="1">
    <citation type="submission" date="2019-10" db="EMBL/GenBank/DDBJ databases">
        <title>Actinomadura rubteroloni sp. nov. and Actinomadura macrotermitis sp. nov., isolated from the gut of fungus growing-termite Macrotermes natalensis.</title>
        <authorList>
            <person name="Benndorf R."/>
            <person name="Martin K."/>
            <person name="Kuefner M."/>
            <person name="De Beer W."/>
            <person name="Kaster A.-K."/>
            <person name="Vollmers J."/>
            <person name="Poulsen M."/>
            <person name="Beemelmanns C."/>
        </authorList>
    </citation>
    <scope>NUCLEOTIDE SEQUENCE [LARGE SCALE GENOMIC DNA]</scope>
    <source>
        <strain evidence="7 8">RB68</strain>
    </source>
</reference>
<feature type="transmembrane region" description="Helical" evidence="5">
    <location>
        <begin position="49"/>
        <end position="70"/>
    </location>
</feature>
<dbReference type="AlphaFoldDB" id="A0A7K0BRM3"/>
<gene>
    <name evidence="7" type="ORF">ACRB68_18470</name>
</gene>
<feature type="transmembrane region" description="Helical" evidence="5">
    <location>
        <begin position="375"/>
        <end position="394"/>
    </location>
</feature>
<accession>A0A7K0BRM3</accession>
<comment type="caution">
    <text evidence="7">The sequence shown here is derived from an EMBL/GenBank/DDBJ whole genome shotgun (WGS) entry which is preliminary data.</text>
</comment>
<dbReference type="RefSeq" id="WP_153531682.1">
    <property type="nucleotide sequence ID" value="NZ_WEGH01000001.1"/>
</dbReference>
<feature type="transmembrane region" description="Helical" evidence="5">
    <location>
        <begin position="256"/>
        <end position="275"/>
    </location>
</feature>
<dbReference type="InterPro" id="IPR036259">
    <property type="entry name" value="MFS_trans_sf"/>
</dbReference>
<evidence type="ECO:0000256" key="4">
    <source>
        <dbReference type="ARBA" id="ARBA00023136"/>
    </source>
</evidence>
<feature type="transmembrane region" description="Helical" evidence="5">
    <location>
        <begin position="312"/>
        <end position="331"/>
    </location>
</feature>
<sequence>MGEDTPATYRAVLAVREARRPFLASCVARLSFAALPLALILLIRDATGSFAVAGFTCGALSCTLTLLAPARARLIDRRGARYALRRLTALYLLGLAALVALAETGADSAVLIAAAALAGAFAPPLGPTMRVLWAKILHERRPLLQTAYALDSVTEEVVFTTGPLLAGGLIAVASPLTAMLTVMALIGLGSTCFVLSPATRDTTPADSEEHRARSRPLSFPGIRTIVLSFAGVGLAVGALDVGLPYIADRAGSPSAGGVLLALLSAGSALGGVWYGRTRWRSAASSRFVLLVIAFALTLLPLCLTATPSRAAAAVFVAGLTLAPLFTTAYLLMNDLAAASNSSPTEANTWVSTANNGGTAAGSALAGLLLDSHGPALAFTVTFLAAIVIAAVTVLRRTTLAPSSQTTSRPAVRQ</sequence>
<evidence type="ECO:0000259" key="6">
    <source>
        <dbReference type="PROSITE" id="PS50850"/>
    </source>
</evidence>
<feature type="transmembrane region" description="Helical" evidence="5">
    <location>
        <begin position="108"/>
        <end position="126"/>
    </location>
</feature>
<feature type="transmembrane region" description="Helical" evidence="5">
    <location>
        <begin position="287"/>
        <end position="306"/>
    </location>
</feature>
<dbReference type="Gene3D" id="1.20.1250.20">
    <property type="entry name" value="MFS general substrate transporter like domains"/>
    <property type="match status" value="2"/>
</dbReference>
<comment type="subcellular location">
    <subcellularLocation>
        <location evidence="1">Cell membrane</location>
        <topology evidence="1">Multi-pass membrane protein</topology>
    </subcellularLocation>
</comment>
<dbReference type="Proteomes" id="UP000487268">
    <property type="component" value="Unassembled WGS sequence"/>
</dbReference>
<proteinExistence type="predicted"/>
<keyword evidence="3 5" id="KW-1133">Transmembrane helix</keyword>
<name>A0A7K0BRM3_9ACTN</name>
<dbReference type="OrthoDB" id="5243516at2"/>
<dbReference type="EMBL" id="WEGH01000001">
    <property type="protein sequence ID" value="MQY03801.1"/>
    <property type="molecule type" value="Genomic_DNA"/>
</dbReference>
<dbReference type="Pfam" id="PF07690">
    <property type="entry name" value="MFS_1"/>
    <property type="match status" value="1"/>
</dbReference>
<organism evidence="7 8">
    <name type="scientific">Actinomadura macrotermitis</name>
    <dbReference type="NCBI Taxonomy" id="2585200"/>
    <lineage>
        <taxon>Bacteria</taxon>
        <taxon>Bacillati</taxon>
        <taxon>Actinomycetota</taxon>
        <taxon>Actinomycetes</taxon>
        <taxon>Streptosporangiales</taxon>
        <taxon>Thermomonosporaceae</taxon>
        <taxon>Actinomadura</taxon>
    </lineage>
</organism>
<keyword evidence="2 5" id="KW-0812">Transmembrane</keyword>
<dbReference type="SUPFAM" id="SSF103473">
    <property type="entry name" value="MFS general substrate transporter"/>
    <property type="match status" value="1"/>
</dbReference>
<dbReference type="PANTHER" id="PTHR23542">
    <property type="match status" value="1"/>
</dbReference>
<evidence type="ECO:0000256" key="1">
    <source>
        <dbReference type="ARBA" id="ARBA00004651"/>
    </source>
</evidence>
<evidence type="ECO:0000256" key="3">
    <source>
        <dbReference type="ARBA" id="ARBA00022989"/>
    </source>
</evidence>
<keyword evidence="4 5" id="KW-0472">Membrane</keyword>
<feature type="transmembrane region" description="Helical" evidence="5">
    <location>
        <begin position="217"/>
        <end position="236"/>
    </location>
</feature>
<feature type="domain" description="Major facilitator superfamily (MFS) profile" evidence="6">
    <location>
        <begin position="221"/>
        <end position="413"/>
    </location>
</feature>
<feature type="transmembrane region" description="Helical" evidence="5">
    <location>
        <begin position="21"/>
        <end position="43"/>
    </location>
</feature>
<dbReference type="GO" id="GO:0022857">
    <property type="term" value="F:transmembrane transporter activity"/>
    <property type="evidence" value="ECO:0007669"/>
    <property type="project" value="InterPro"/>
</dbReference>
<evidence type="ECO:0000256" key="2">
    <source>
        <dbReference type="ARBA" id="ARBA00022692"/>
    </source>
</evidence>
<dbReference type="InterPro" id="IPR011701">
    <property type="entry name" value="MFS"/>
</dbReference>
<dbReference type="PROSITE" id="PS50850">
    <property type="entry name" value="MFS"/>
    <property type="match status" value="1"/>
</dbReference>